<comment type="caution">
    <text evidence="1">The sequence shown here is derived from an EMBL/GenBank/DDBJ whole genome shotgun (WGS) entry which is preliminary data.</text>
</comment>
<evidence type="ECO:0000313" key="2">
    <source>
        <dbReference type="Proteomes" id="UP000305709"/>
    </source>
</evidence>
<dbReference type="RefSeq" id="WP_139083824.1">
    <property type="nucleotide sequence ID" value="NZ_VDFV01000078.1"/>
</dbReference>
<dbReference type="EMBL" id="VDFV01000078">
    <property type="protein sequence ID" value="TNC60522.1"/>
    <property type="molecule type" value="Genomic_DNA"/>
</dbReference>
<reference evidence="1 2" key="1">
    <citation type="submission" date="2019-06" db="EMBL/GenBank/DDBJ databases">
        <authorList>
            <person name="Jiang L."/>
        </authorList>
    </citation>
    <scope>NUCLEOTIDE SEQUENCE [LARGE SCALE GENOMIC DNA]</scope>
    <source>
        <strain evidence="1 2">YIM 48858</strain>
    </source>
</reference>
<name>A0A5C4N6D9_9RHOB</name>
<gene>
    <name evidence="1" type="ORF">FHG71_21915</name>
</gene>
<keyword evidence="2" id="KW-1185">Reference proteome</keyword>
<accession>A0A5C4N6D9</accession>
<protein>
    <submittedName>
        <fullName evidence="1">Uncharacterized protein</fullName>
    </submittedName>
</protein>
<sequence>MNEHLEEPFRVGLSRDNRTKADTAVTHALKGKLASVQDSIAMPVHGKKVRSEEPNILDRVSPTGRTTFRVQIRRQVDGKMRSLGKTFRTMSNATKWRNRKLAEIEFHGFPVTITTNITGADVITKRLEVHTNLERSAKQVLNSLMGRESRKKLTSTLTAQCLYKLCDNLLGEEMLP</sequence>
<proteinExistence type="predicted"/>
<dbReference type="AlphaFoldDB" id="A0A5C4N6D9"/>
<evidence type="ECO:0000313" key="1">
    <source>
        <dbReference type="EMBL" id="TNC60522.1"/>
    </source>
</evidence>
<dbReference type="Proteomes" id="UP000305709">
    <property type="component" value="Unassembled WGS sequence"/>
</dbReference>
<organism evidence="1 2">
    <name type="scientific">Rubellimicrobium roseum</name>
    <dbReference type="NCBI Taxonomy" id="687525"/>
    <lineage>
        <taxon>Bacteria</taxon>
        <taxon>Pseudomonadati</taxon>
        <taxon>Pseudomonadota</taxon>
        <taxon>Alphaproteobacteria</taxon>
        <taxon>Rhodobacterales</taxon>
        <taxon>Roseobacteraceae</taxon>
        <taxon>Rubellimicrobium</taxon>
    </lineage>
</organism>
<dbReference type="OrthoDB" id="6388170at2"/>